<dbReference type="Proteomes" id="UP000053424">
    <property type="component" value="Unassembled WGS sequence"/>
</dbReference>
<evidence type="ECO:0000259" key="2">
    <source>
        <dbReference type="PROSITE" id="PS00028"/>
    </source>
</evidence>
<feature type="region of interest" description="Disordered" evidence="1">
    <location>
        <begin position="203"/>
        <end position="260"/>
    </location>
</feature>
<evidence type="ECO:0000313" key="4">
    <source>
        <dbReference type="Proteomes" id="UP000053424"/>
    </source>
</evidence>
<gene>
    <name evidence="3" type="ORF">M413DRAFT_9833</name>
</gene>
<feature type="compositionally biased region" description="Polar residues" evidence="1">
    <location>
        <begin position="306"/>
        <end position="323"/>
    </location>
</feature>
<dbReference type="PROSITE" id="PS00028">
    <property type="entry name" value="ZINC_FINGER_C2H2_1"/>
    <property type="match status" value="1"/>
</dbReference>
<sequence length="443" mass="49045">MAIRKSIRQPRVHPSTQQRTPRGPSTPTYSPLDNGQPGEGVLSITQILPPPVVHVDLPSQAPSSSFTWILEHGKPSERHERRSGSPRKRAGQGKSDDEELVRTPLIRSRTLESLPPPIPSPPWSRSHQNVLDDMPSSQKYNDLDKRKCRYNLTPGSGGVSLTPRGQEGYSTDDSEYEGSSSRLKNARADAIALAHFREIVESRRVADRSSSDSDDYDPCSRVSTPEGYPEALRNRYKRPRSKSWDRSQLPRSKRQKPWVPTNVVRRAGSDIEMADPAQRGPMDIRQSPGPSCSFATDNDIKMNCLLPSTASSGQSSDPVSLSSAPVDHLDSGAEALNSSSGRFHCPEPGCTASYHSLWAYNRHQAKHQESLHSDTVAVNCSKCGTARKQVGSHTTVESQIRRCSFGCQLSFSHLWKKELHEDRIHKGKALEPSMCRECGAKPT</sequence>
<feature type="compositionally biased region" description="Basic and acidic residues" evidence="1">
    <location>
        <begin position="72"/>
        <end position="83"/>
    </location>
</feature>
<feature type="region of interest" description="Disordered" evidence="1">
    <location>
        <begin position="306"/>
        <end position="326"/>
    </location>
</feature>
<dbReference type="EMBL" id="KN831776">
    <property type="protein sequence ID" value="KIM43028.1"/>
    <property type="molecule type" value="Genomic_DNA"/>
</dbReference>
<accession>A0A0C2XZJ7</accession>
<evidence type="ECO:0000313" key="3">
    <source>
        <dbReference type="EMBL" id="KIM43028.1"/>
    </source>
</evidence>
<reference evidence="4" key="2">
    <citation type="submission" date="2015-01" db="EMBL/GenBank/DDBJ databases">
        <title>Evolutionary Origins and Diversification of the Mycorrhizal Mutualists.</title>
        <authorList>
            <consortium name="DOE Joint Genome Institute"/>
            <consortium name="Mycorrhizal Genomics Consortium"/>
            <person name="Kohler A."/>
            <person name="Kuo A."/>
            <person name="Nagy L.G."/>
            <person name="Floudas D."/>
            <person name="Copeland A."/>
            <person name="Barry K.W."/>
            <person name="Cichocki N."/>
            <person name="Veneault-Fourrey C."/>
            <person name="LaButti K."/>
            <person name="Lindquist E.A."/>
            <person name="Lipzen A."/>
            <person name="Lundell T."/>
            <person name="Morin E."/>
            <person name="Murat C."/>
            <person name="Riley R."/>
            <person name="Ohm R."/>
            <person name="Sun H."/>
            <person name="Tunlid A."/>
            <person name="Henrissat B."/>
            <person name="Grigoriev I.V."/>
            <person name="Hibbett D.S."/>
            <person name="Martin F."/>
        </authorList>
    </citation>
    <scope>NUCLEOTIDE SEQUENCE [LARGE SCALE GENOMIC DNA]</scope>
    <source>
        <strain evidence="4">h7</strain>
    </source>
</reference>
<protein>
    <recommendedName>
        <fullName evidence="2">C2H2-type domain-containing protein</fullName>
    </recommendedName>
</protein>
<feature type="compositionally biased region" description="Basic residues" evidence="1">
    <location>
        <begin position="1"/>
        <end position="11"/>
    </location>
</feature>
<feature type="domain" description="C2H2-type" evidence="2">
    <location>
        <begin position="403"/>
        <end position="425"/>
    </location>
</feature>
<feature type="region of interest" description="Disordered" evidence="1">
    <location>
        <begin position="1"/>
        <end position="45"/>
    </location>
</feature>
<keyword evidence="4" id="KW-1185">Reference proteome</keyword>
<proteinExistence type="predicted"/>
<feature type="compositionally biased region" description="Polar residues" evidence="1">
    <location>
        <begin position="14"/>
        <end position="33"/>
    </location>
</feature>
<dbReference type="InterPro" id="IPR013087">
    <property type="entry name" value="Znf_C2H2_type"/>
</dbReference>
<evidence type="ECO:0000256" key="1">
    <source>
        <dbReference type="SAM" id="MobiDB-lite"/>
    </source>
</evidence>
<name>A0A0C2XZJ7_HEBCY</name>
<organism evidence="3 4">
    <name type="scientific">Hebeloma cylindrosporum</name>
    <dbReference type="NCBI Taxonomy" id="76867"/>
    <lineage>
        <taxon>Eukaryota</taxon>
        <taxon>Fungi</taxon>
        <taxon>Dikarya</taxon>
        <taxon>Basidiomycota</taxon>
        <taxon>Agaricomycotina</taxon>
        <taxon>Agaricomycetes</taxon>
        <taxon>Agaricomycetidae</taxon>
        <taxon>Agaricales</taxon>
        <taxon>Agaricineae</taxon>
        <taxon>Hymenogastraceae</taxon>
        <taxon>Hebeloma</taxon>
    </lineage>
</organism>
<feature type="region of interest" description="Disordered" evidence="1">
    <location>
        <begin position="72"/>
        <end position="179"/>
    </location>
</feature>
<dbReference type="SMART" id="SM00355">
    <property type="entry name" value="ZnF_C2H2"/>
    <property type="match status" value="2"/>
</dbReference>
<dbReference type="AlphaFoldDB" id="A0A0C2XZJ7"/>
<dbReference type="HOGENOM" id="CLU_618279_0_0_1"/>
<reference evidence="3 4" key="1">
    <citation type="submission" date="2014-04" db="EMBL/GenBank/DDBJ databases">
        <authorList>
            <consortium name="DOE Joint Genome Institute"/>
            <person name="Kuo A."/>
            <person name="Gay G."/>
            <person name="Dore J."/>
            <person name="Kohler A."/>
            <person name="Nagy L.G."/>
            <person name="Floudas D."/>
            <person name="Copeland A."/>
            <person name="Barry K.W."/>
            <person name="Cichocki N."/>
            <person name="Veneault-Fourrey C."/>
            <person name="LaButti K."/>
            <person name="Lindquist E.A."/>
            <person name="Lipzen A."/>
            <person name="Lundell T."/>
            <person name="Morin E."/>
            <person name="Murat C."/>
            <person name="Sun H."/>
            <person name="Tunlid A."/>
            <person name="Henrissat B."/>
            <person name="Grigoriev I.V."/>
            <person name="Hibbett D.S."/>
            <person name="Martin F."/>
            <person name="Nordberg H.P."/>
            <person name="Cantor M.N."/>
            <person name="Hua S.X."/>
        </authorList>
    </citation>
    <scope>NUCLEOTIDE SEQUENCE [LARGE SCALE GENOMIC DNA]</scope>
    <source>
        <strain evidence="4">h7</strain>
    </source>
</reference>